<sequence length="199" mass="22481">MMKFNLPWLLIAGRQVMVGATTGVSIGKYLFRGRFTGRGFNITADLGEADVAFTVESPNRQPYVSDRYALEGGPNTYTVNFGDGGIDSFNNDMKRNFPGIRLQASDLARLSQSSLFELKLRAPVGEFDRQALTLSEGRGRYVYNDGDGFRLTLTVSRRRLRMRVDCTTSRRRRRITRRFKADFHQHSFSVGLGSIQGIH</sequence>
<name>A0A7J6RJ69_PEROL</name>
<protein>
    <submittedName>
        <fullName evidence="1">Uncharacterized protein</fullName>
    </submittedName>
</protein>
<reference evidence="1 2" key="1">
    <citation type="submission" date="2020-04" db="EMBL/GenBank/DDBJ databases">
        <title>Perkinsus olseni comparative genomics.</title>
        <authorList>
            <person name="Bogema D.R."/>
        </authorList>
    </citation>
    <scope>NUCLEOTIDE SEQUENCE [LARGE SCALE GENOMIC DNA]</scope>
    <source>
        <strain evidence="1">ATCC PRA-205</strain>
    </source>
</reference>
<proteinExistence type="predicted"/>
<evidence type="ECO:0000313" key="1">
    <source>
        <dbReference type="EMBL" id="KAF4720613.1"/>
    </source>
</evidence>
<evidence type="ECO:0000313" key="2">
    <source>
        <dbReference type="Proteomes" id="UP000574390"/>
    </source>
</evidence>
<gene>
    <name evidence="1" type="ORF">FOZ62_028542</name>
</gene>
<organism evidence="1 2">
    <name type="scientific">Perkinsus olseni</name>
    <name type="common">Perkinsus atlanticus</name>
    <dbReference type="NCBI Taxonomy" id="32597"/>
    <lineage>
        <taxon>Eukaryota</taxon>
        <taxon>Sar</taxon>
        <taxon>Alveolata</taxon>
        <taxon>Perkinsozoa</taxon>
        <taxon>Perkinsea</taxon>
        <taxon>Perkinsida</taxon>
        <taxon>Perkinsidae</taxon>
        <taxon>Perkinsus</taxon>
    </lineage>
</organism>
<accession>A0A7J6RJ69</accession>
<comment type="caution">
    <text evidence="1">The sequence shown here is derived from an EMBL/GenBank/DDBJ whole genome shotgun (WGS) entry which is preliminary data.</text>
</comment>
<dbReference type="EMBL" id="JABANM010021807">
    <property type="protein sequence ID" value="KAF4720613.1"/>
    <property type="molecule type" value="Genomic_DNA"/>
</dbReference>
<dbReference type="AlphaFoldDB" id="A0A7J6RJ69"/>
<dbReference type="Proteomes" id="UP000574390">
    <property type="component" value="Unassembled WGS sequence"/>
</dbReference>